<dbReference type="InterPro" id="IPR026906">
    <property type="entry name" value="LRR_5"/>
</dbReference>
<dbReference type="SUPFAM" id="SSF52058">
    <property type="entry name" value="L domain-like"/>
    <property type="match status" value="2"/>
</dbReference>
<dbReference type="Proteomes" id="UP000184130">
    <property type="component" value="Unassembled WGS sequence"/>
</dbReference>
<dbReference type="InterPro" id="IPR002105">
    <property type="entry name" value="Dockerin_1_rpt"/>
</dbReference>
<dbReference type="Pfam" id="PF02368">
    <property type="entry name" value="Big_2"/>
    <property type="match status" value="4"/>
</dbReference>
<dbReference type="OrthoDB" id="1054496at2"/>
<dbReference type="PROSITE" id="PS00018">
    <property type="entry name" value="EF_HAND_1"/>
    <property type="match status" value="2"/>
</dbReference>
<evidence type="ECO:0000259" key="1">
    <source>
        <dbReference type="SMART" id="SM00635"/>
    </source>
</evidence>
<dbReference type="SUPFAM" id="SSF49373">
    <property type="entry name" value="Invasin/intimin cell-adhesion fragments"/>
    <property type="match status" value="4"/>
</dbReference>
<reference evidence="2 3" key="1">
    <citation type="submission" date="2016-11" db="EMBL/GenBank/DDBJ databases">
        <authorList>
            <person name="Jaros S."/>
            <person name="Januszkiewicz K."/>
            <person name="Wedrychowicz H."/>
        </authorList>
    </citation>
    <scope>NUCLEOTIDE SEQUENCE [LARGE SCALE GENOMIC DNA]</scope>
    <source>
        <strain evidence="2 3">KHT3</strain>
    </source>
</reference>
<dbReference type="SMART" id="SM00635">
    <property type="entry name" value="BID_2"/>
    <property type="match status" value="4"/>
</dbReference>
<dbReference type="PANTHER" id="PTHR45661">
    <property type="entry name" value="SURFACE ANTIGEN"/>
    <property type="match status" value="1"/>
</dbReference>
<dbReference type="PANTHER" id="PTHR45661:SF3">
    <property type="entry name" value="IG-LIKE DOMAIN-CONTAINING PROTEIN"/>
    <property type="match status" value="1"/>
</dbReference>
<feature type="domain" description="BIG2" evidence="1">
    <location>
        <begin position="1762"/>
        <end position="1839"/>
    </location>
</feature>
<evidence type="ECO:0000313" key="2">
    <source>
        <dbReference type="EMBL" id="SHK89071.1"/>
    </source>
</evidence>
<dbReference type="Gene3D" id="1.10.1330.10">
    <property type="entry name" value="Dockerin domain"/>
    <property type="match status" value="1"/>
</dbReference>
<feature type="domain" description="BIG2" evidence="1">
    <location>
        <begin position="1999"/>
        <end position="2076"/>
    </location>
</feature>
<accession>A0A1M6W5Q7</accession>
<gene>
    <name evidence="2" type="ORF">SAMN05216463_11569</name>
</gene>
<dbReference type="SUPFAM" id="SSF63446">
    <property type="entry name" value="Type I dockerin domain"/>
    <property type="match status" value="1"/>
</dbReference>
<dbReference type="RefSeq" id="WP_081373208.1">
    <property type="nucleotide sequence ID" value="NZ_FRBD01000015.1"/>
</dbReference>
<dbReference type="InterPro" id="IPR032675">
    <property type="entry name" value="LRR_dom_sf"/>
</dbReference>
<feature type="domain" description="BIG2" evidence="1">
    <location>
        <begin position="1920"/>
        <end position="1997"/>
    </location>
</feature>
<dbReference type="Pfam" id="PF00404">
    <property type="entry name" value="Dockerin_1"/>
    <property type="match status" value="1"/>
</dbReference>
<sequence length="2147" mass="231179">MKRLFVLLNVCFLLSIGSVYAEKKYYYAKVTASDGTVQWLKIETEWDSRWSRYDTWSAVGSSKIEGTLDLDEIYTEYGGSGTKKTFSEIGSGAFFGFSGLTAVKGTSVRTLKNQAFDYCSSLISIDFPNLQTIEASSFGHCTSLKSYTIPASVTSIDGAAFVGCTNLTSLSVNPNNYYFSAENQILYNKNKTTICAYLSSRKDTAYVVPSTVRTIGENAFYYNNYLKSVVLSNGVGTIGRYAFIGSKIQSVYIPQSVSTILYDAFYYCNSLTSVKVANPTPISLTSSIFSSTNTITLYVPQGSKEAYESANNWKNASNIVDYSPSPTIQFADANVKSICVANWDYDGDGELSEEEAQEIREIGTQFQGNTNIKSFNELQYFTNLKTIGTTAFSGCTNLTSFKVPASLTKIGQNAFLNTAWLNAQSDGLVYIGNVLYTYKGTMPANTKIVVKDGTTCICNYAFSNQTNLIEIELPNSLLYIGTEDTSLDEYGYVFNNCTGLTTIKIPAGVKDIIRYTFRGSGLKTVELPEGLESIGNSSFRSCTSLESVVIPDKVRTIGKNTFRSCSKLQQVTMPSYLMSVASDAFRDCYQLQRVDISNLSGWCNVDFADYRANPLTFAHHLYLDGKEVVDFETDSYCLLPYYDTYYNKWSYANYDWETIKPLVFYGCQSIKTVSIGKNITSIGNNAFYNCTGLKSVKTEGEPFTLSTSAFPTKANVSLYTSQWSLEQFQQAPVWQDFKTVKSYPDLDVNEDGEVDVLDVVDIVNYTKGLVTSDMFVHFLADFDNDKKITKTDVERVAKAIPTTQRFSELPATVGVTDCVSAGNIKIRTGETNTASIKLQNTTDGLVGFQMDITLPDGVSIIEKDCRLSNRVADTEQKLQIGKLSDNTFRLTATSLALQSFTENDDELINITLKATELSDGGTVNIKNIRIVTDNSERLILADAAFDIQIVDITPAIAFQDEKAKAICLTNWDVNGDGELSMWEAAKVATIGTLFMGNTEITSFYELKHFVGLTTIDENAFLGCSNLESVSIPENIATIGDKAFSACNKIKRVYAYMQTPPAIAESTFANYATATLYVCRNCKDVYGNASVWNNFSNIAVMMFKEGAGTEESPYLLFDPSDFKNLATDVNAGTSYGGNFFKVAKKEIDFSGVSYTAIGKAGYDSYGNEAPIAFSGNFDGNGVTIMNLSTNKALFGYIGKNGIVANIIIDESCKINGNTSNVAGIAGSNKGTIDNCINKTPVSSTSYHVAGICGDNMGTISNCKNYGAITCNSENGMAGGIAGDLDAGKILNCENYGNVVSDGFWIGGIVGLITGQPCSVKNCQNQGDVTGRYDVGGIFGSVSYMSSTMICDNMVSGCTIKGTRDSGSDNRAGVIGPYIGSSTCSNNFYSHDVVLIVGNQTYDGTTPRGTWDSTNSIPKDVADNCAAMILPDPGTEKRPFTCAEANAFVAGLTADTPTETEFYVKGKVSRMQDNFGYQCGNATFYISDDGTKNGEFYVYHTLYFDKQNYNGGRVPNLGDEVVLCGKLINYEGNTPETVNEECRLMSINGKTVGTALEVGDLFVTKTSEDVEMFFVVDESGKSMSKTSETGCSVGYAAANRPETYTNPPCCIDANYAGVVTIPATAEGFPIQAIAPSAFTNAKLTSVTIPATVWDIEVYAFKDCQNLASVTLPEGVILNNGTFQNCTALTSIELPKNVQLWANGAIFGGCTNLTTITVNDVTPYDLQGSYLVDDPSKVTLYVPSGCKAAYEAAEYWNEFKIIEKEASKVKLSRTKAIMPVGKTGTLRATVYPTTLEDKSVTWKSSNKKVATVTSTGKVTAVGVGTAKITCTSVATGAKATCKVTVGKVDLSKSEATVPVGKSGTLKATVYPTTLEDKSVIWKSSDTEVATVTSKGKVKAVGVGTAIITCTSNATGLSATCTLTVGKVDLSKTEATVAVGKSGTLKATVYPETLADKSVTWKSSDTEVATVTSKGKVKAVGVGTAIITCTSKATGLSATCTLTVGKVVLSKTKATVSVGKSGTLKATVYPETLEDKSVTWKSSNKKVATVTSKGKVTAVGAGTAIITCTSNATGLSATCTLTVTARVAATRSMFGDEDEMTGLEDMDTQSDTPEPFDVYDLSGRKVRHQVTSLDGLPNGIYIVNGQKVLKK</sequence>
<dbReference type="EMBL" id="FRBD01000015">
    <property type="protein sequence ID" value="SHK89071.1"/>
    <property type="molecule type" value="Genomic_DNA"/>
</dbReference>
<dbReference type="Gene3D" id="3.40.50.12480">
    <property type="match status" value="2"/>
</dbReference>
<organism evidence="2 3">
    <name type="scientific">Xylanibacter ruminicola</name>
    <name type="common">Prevotella ruminicola</name>
    <dbReference type="NCBI Taxonomy" id="839"/>
    <lineage>
        <taxon>Bacteria</taxon>
        <taxon>Pseudomonadati</taxon>
        <taxon>Bacteroidota</taxon>
        <taxon>Bacteroidia</taxon>
        <taxon>Bacteroidales</taxon>
        <taxon>Prevotellaceae</taxon>
        <taxon>Xylanibacter</taxon>
    </lineage>
</organism>
<protein>
    <submittedName>
        <fullName evidence="2">Uncharacterized conserved protein YjdB, contains Ig-like domain</fullName>
    </submittedName>
</protein>
<dbReference type="Pfam" id="PF13306">
    <property type="entry name" value="LRR_5"/>
    <property type="match status" value="7"/>
</dbReference>
<name>A0A1M6W5Q7_XYLRU</name>
<dbReference type="Gene3D" id="3.80.10.10">
    <property type="entry name" value="Ribonuclease Inhibitor"/>
    <property type="match status" value="5"/>
</dbReference>
<dbReference type="InterPro" id="IPR053139">
    <property type="entry name" value="Surface_bspA-like"/>
</dbReference>
<dbReference type="InterPro" id="IPR036439">
    <property type="entry name" value="Dockerin_dom_sf"/>
</dbReference>
<feature type="domain" description="BIG2" evidence="1">
    <location>
        <begin position="1841"/>
        <end position="1918"/>
    </location>
</feature>
<dbReference type="GO" id="GO:0000272">
    <property type="term" value="P:polysaccharide catabolic process"/>
    <property type="evidence" value="ECO:0007669"/>
    <property type="project" value="InterPro"/>
</dbReference>
<dbReference type="Gene3D" id="2.60.40.1080">
    <property type="match status" value="4"/>
</dbReference>
<dbReference type="InterPro" id="IPR018247">
    <property type="entry name" value="EF_Hand_1_Ca_BS"/>
</dbReference>
<dbReference type="InterPro" id="IPR008964">
    <property type="entry name" value="Invasin/intimin_cell_adhesion"/>
</dbReference>
<dbReference type="InterPro" id="IPR003343">
    <property type="entry name" value="Big_2"/>
</dbReference>
<dbReference type="Gene3D" id="2.160.20.110">
    <property type="match status" value="1"/>
</dbReference>
<dbReference type="GO" id="GO:0004553">
    <property type="term" value="F:hydrolase activity, hydrolyzing O-glycosyl compounds"/>
    <property type="evidence" value="ECO:0007669"/>
    <property type="project" value="InterPro"/>
</dbReference>
<evidence type="ECO:0000313" key="3">
    <source>
        <dbReference type="Proteomes" id="UP000184130"/>
    </source>
</evidence>
<proteinExistence type="predicted"/>